<evidence type="ECO:0000313" key="1">
    <source>
        <dbReference type="EMBL" id="SVD28615.1"/>
    </source>
</evidence>
<dbReference type="EMBL" id="UINC01141084">
    <property type="protein sequence ID" value="SVD28615.1"/>
    <property type="molecule type" value="Genomic_DNA"/>
</dbReference>
<accession>A0A382U3X1</accession>
<protein>
    <submittedName>
        <fullName evidence="1">Uncharacterized protein</fullName>
    </submittedName>
</protein>
<gene>
    <name evidence="1" type="ORF">METZ01_LOCUS381469</name>
</gene>
<proteinExistence type="predicted"/>
<dbReference type="AlphaFoldDB" id="A0A382U3X1"/>
<reference evidence="1" key="1">
    <citation type="submission" date="2018-05" db="EMBL/GenBank/DDBJ databases">
        <authorList>
            <person name="Lanie J.A."/>
            <person name="Ng W.-L."/>
            <person name="Kazmierczak K.M."/>
            <person name="Andrzejewski T.M."/>
            <person name="Davidsen T.M."/>
            <person name="Wayne K.J."/>
            <person name="Tettelin H."/>
            <person name="Glass J.I."/>
            <person name="Rusch D."/>
            <person name="Podicherti R."/>
            <person name="Tsui H.-C.T."/>
            <person name="Winkler M.E."/>
        </authorList>
    </citation>
    <scope>NUCLEOTIDE SEQUENCE</scope>
</reference>
<organism evidence="1">
    <name type="scientific">marine metagenome</name>
    <dbReference type="NCBI Taxonomy" id="408172"/>
    <lineage>
        <taxon>unclassified sequences</taxon>
        <taxon>metagenomes</taxon>
        <taxon>ecological metagenomes</taxon>
    </lineage>
</organism>
<sequence length="36" mass="4195">METYLRNTQIENLKSSVCNFFKQTDAGLLTIQPKDF</sequence>
<name>A0A382U3X1_9ZZZZ</name>